<feature type="domain" description="DDH" evidence="6">
    <location>
        <begin position="75"/>
        <end position="241"/>
    </location>
</feature>
<dbReference type="InterPro" id="IPR038222">
    <property type="entry name" value="DHHA2_dom_sf"/>
</dbReference>
<keyword evidence="5" id="KW-0732">Signal</keyword>
<evidence type="ECO:0000259" key="6">
    <source>
        <dbReference type="Pfam" id="PF01368"/>
    </source>
</evidence>
<protein>
    <submittedName>
        <fullName evidence="8">DHH phosphoesterase</fullName>
    </submittedName>
</protein>
<proteinExistence type="predicted"/>
<dbReference type="InterPro" id="IPR004097">
    <property type="entry name" value="DHHA2"/>
</dbReference>
<dbReference type="Gene3D" id="3.10.310.20">
    <property type="entry name" value="DHHA2 domain"/>
    <property type="match status" value="1"/>
</dbReference>
<name>A0A6A5TM41_9PLEO</name>
<feature type="chain" id="PRO_5025523599" evidence="5">
    <location>
        <begin position="21"/>
        <end position="456"/>
    </location>
</feature>
<dbReference type="GO" id="GO:0004309">
    <property type="term" value="F:exopolyphosphatase activity"/>
    <property type="evidence" value="ECO:0007669"/>
    <property type="project" value="TreeGrafter"/>
</dbReference>
<feature type="domain" description="DHHA2" evidence="7">
    <location>
        <begin position="283"/>
        <end position="450"/>
    </location>
</feature>
<dbReference type="Pfam" id="PF02833">
    <property type="entry name" value="DHHA2"/>
    <property type="match status" value="1"/>
</dbReference>
<evidence type="ECO:0000313" key="8">
    <source>
        <dbReference type="EMBL" id="KAF1951876.1"/>
    </source>
</evidence>
<dbReference type="Proteomes" id="UP000800035">
    <property type="component" value="Unassembled WGS sequence"/>
</dbReference>
<dbReference type="FunFam" id="3.10.310.20:FF:000008">
    <property type="entry name" value="Uncharacterized protein"/>
    <property type="match status" value="1"/>
</dbReference>
<evidence type="ECO:0000256" key="2">
    <source>
        <dbReference type="ARBA" id="ARBA00022723"/>
    </source>
</evidence>
<dbReference type="SUPFAM" id="SSF64182">
    <property type="entry name" value="DHH phosphoesterases"/>
    <property type="match status" value="1"/>
</dbReference>
<dbReference type="EMBL" id="ML977014">
    <property type="protein sequence ID" value="KAF1951876.1"/>
    <property type="molecule type" value="Genomic_DNA"/>
</dbReference>
<dbReference type="Gene3D" id="3.90.1640.10">
    <property type="entry name" value="inorganic pyrophosphatase (n-terminal core)"/>
    <property type="match status" value="1"/>
</dbReference>
<evidence type="ECO:0000256" key="1">
    <source>
        <dbReference type="ARBA" id="ARBA00001936"/>
    </source>
</evidence>
<evidence type="ECO:0000259" key="7">
    <source>
        <dbReference type="Pfam" id="PF02833"/>
    </source>
</evidence>
<gene>
    <name evidence="8" type="ORF">CC80DRAFT_495758</name>
</gene>
<keyword evidence="3" id="KW-0378">Hydrolase</keyword>
<dbReference type="InterPro" id="IPR001667">
    <property type="entry name" value="DDH_dom"/>
</dbReference>
<evidence type="ECO:0000256" key="5">
    <source>
        <dbReference type="SAM" id="SignalP"/>
    </source>
</evidence>
<reference evidence="8" key="1">
    <citation type="journal article" date="2020" name="Stud. Mycol.">
        <title>101 Dothideomycetes genomes: a test case for predicting lifestyles and emergence of pathogens.</title>
        <authorList>
            <person name="Haridas S."/>
            <person name="Albert R."/>
            <person name="Binder M."/>
            <person name="Bloem J."/>
            <person name="Labutti K."/>
            <person name="Salamov A."/>
            <person name="Andreopoulos B."/>
            <person name="Baker S."/>
            <person name="Barry K."/>
            <person name="Bills G."/>
            <person name="Bluhm B."/>
            <person name="Cannon C."/>
            <person name="Castanera R."/>
            <person name="Culley D."/>
            <person name="Daum C."/>
            <person name="Ezra D."/>
            <person name="Gonzalez J."/>
            <person name="Henrissat B."/>
            <person name="Kuo A."/>
            <person name="Liang C."/>
            <person name="Lipzen A."/>
            <person name="Lutzoni F."/>
            <person name="Magnuson J."/>
            <person name="Mondo S."/>
            <person name="Nolan M."/>
            <person name="Ohm R."/>
            <person name="Pangilinan J."/>
            <person name="Park H.-J."/>
            <person name="Ramirez L."/>
            <person name="Alfaro M."/>
            <person name="Sun H."/>
            <person name="Tritt A."/>
            <person name="Yoshinaga Y."/>
            <person name="Zwiers L.-H."/>
            <person name="Turgeon B."/>
            <person name="Goodwin S."/>
            <person name="Spatafora J."/>
            <person name="Crous P."/>
            <person name="Grigoriev I."/>
        </authorList>
    </citation>
    <scope>NUCLEOTIDE SEQUENCE</scope>
    <source>
        <strain evidence="8">CBS 675.92</strain>
    </source>
</reference>
<dbReference type="Pfam" id="PF01368">
    <property type="entry name" value="DHH"/>
    <property type="match status" value="1"/>
</dbReference>
<organism evidence="8 9">
    <name type="scientific">Byssothecium circinans</name>
    <dbReference type="NCBI Taxonomy" id="147558"/>
    <lineage>
        <taxon>Eukaryota</taxon>
        <taxon>Fungi</taxon>
        <taxon>Dikarya</taxon>
        <taxon>Ascomycota</taxon>
        <taxon>Pezizomycotina</taxon>
        <taxon>Dothideomycetes</taxon>
        <taxon>Pleosporomycetidae</taxon>
        <taxon>Pleosporales</taxon>
        <taxon>Massarineae</taxon>
        <taxon>Massarinaceae</taxon>
        <taxon>Byssothecium</taxon>
    </lineage>
</organism>
<evidence type="ECO:0000313" key="9">
    <source>
        <dbReference type="Proteomes" id="UP000800035"/>
    </source>
</evidence>
<accession>A0A6A5TM41</accession>
<evidence type="ECO:0000256" key="4">
    <source>
        <dbReference type="ARBA" id="ARBA00023211"/>
    </source>
</evidence>
<comment type="cofactor">
    <cofactor evidence="1">
        <name>Mn(2+)</name>
        <dbReference type="ChEBI" id="CHEBI:29035"/>
    </cofactor>
</comment>
<evidence type="ECO:0000256" key="3">
    <source>
        <dbReference type="ARBA" id="ARBA00022801"/>
    </source>
</evidence>
<dbReference type="OrthoDB" id="374045at2759"/>
<dbReference type="GO" id="GO:0005737">
    <property type="term" value="C:cytoplasm"/>
    <property type="evidence" value="ECO:0007669"/>
    <property type="project" value="TreeGrafter"/>
</dbReference>
<dbReference type="PANTHER" id="PTHR12112:SF20">
    <property type="entry name" value="EXOPOLYPHOSPHATASE"/>
    <property type="match status" value="1"/>
</dbReference>
<keyword evidence="9" id="KW-1185">Reference proteome</keyword>
<sequence length="456" mass="51450">MISQVFSRWSLLASTLTAAALQHKFAPEHQIVVDSTSQTTMLDKQIGVGHFSEWSRDTKKRFFIDWQASKESEWIFVMGNEGGDLDSMASALTWAYHLEHSTMNTSKPLKAIALLQTSMDALDLRPENSVALDNSKMTSGHEDLLTMDELPEDPETLSTKIKGIVLVDHSSPLRKWEKAEILSIFDHHVDKGIAPDAKPRIFEKTASCTTIVARQMLDELEKLPEEYHMPHELLELILSAIAIDSGGLTSGTGADVSTSKRVLDRSRWSDHDLDDAMEDLDDKLKSAKKDLDHLGVRDLLRRDWKGDFVDTPSPRTPTVSLGFASIPYSLDDQIKKTGFGELFHWFSIHAAWTAATGVDIDICLNKYKISGENKKKRKIREIVLTVRDDVRIDADQADSLFKLVYEALEKEESLGLKRWHRADELAARQMVWTHESGAGRKIIRPIVEKAVMGWDM</sequence>
<dbReference type="PANTHER" id="PTHR12112">
    <property type="entry name" value="BNIP - RELATED"/>
    <property type="match status" value="1"/>
</dbReference>
<keyword evidence="4" id="KW-0464">Manganese</keyword>
<feature type="signal peptide" evidence="5">
    <location>
        <begin position="1"/>
        <end position="20"/>
    </location>
</feature>
<dbReference type="InterPro" id="IPR038763">
    <property type="entry name" value="DHH_sf"/>
</dbReference>
<dbReference type="AlphaFoldDB" id="A0A6A5TM41"/>
<keyword evidence="2" id="KW-0479">Metal-binding</keyword>